<accession>A0AAJ4R8D0</accession>
<evidence type="ECO:0000313" key="2">
    <source>
        <dbReference type="Proteomes" id="UP000270581"/>
    </source>
</evidence>
<gene>
    <name evidence="1" type="ORF">Nmn1133_05480</name>
</gene>
<evidence type="ECO:0000313" key="1">
    <source>
        <dbReference type="EMBL" id="RNJ26179.1"/>
    </source>
</evidence>
<dbReference type="EMBL" id="RJJC01000001">
    <property type="protein sequence ID" value="RNJ26179.1"/>
    <property type="molecule type" value="Genomic_DNA"/>
</dbReference>
<proteinExistence type="predicted"/>
<reference evidence="1 2" key="1">
    <citation type="submission" date="2018-11" db="EMBL/GenBank/DDBJ databases">
        <title>Genome sequences of Natronomonas sp. CBA1133.</title>
        <authorList>
            <person name="Roh S.W."/>
            <person name="Cha I.-T."/>
        </authorList>
    </citation>
    <scope>NUCLEOTIDE SEQUENCE [LARGE SCALE GENOMIC DNA]</scope>
    <source>
        <strain evidence="1 2">CBA1133</strain>
    </source>
</reference>
<protein>
    <submittedName>
        <fullName evidence="1">Uncharacterized protein</fullName>
    </submittedName>
</protein>
<comment type="caution">
    <text evidence="1">The sequence shown here is derived from an EMBL/GenBank/DDBJ whole genome shotgun (WGS) entry which is preliminary data.</text>
</comment>
<name>A0AAJ4R8D0_9EURY</name>
<dbReference type="AlphaFoldDB" id="A0AAJ4R8D0"/>
<keyword evidence="2" id="KW-1185">Reference proteome</keyword>
<sequence>MAGVVVGLLLTAVPVNALPGFSNHTGPQQAQVTEFEILDRGCLDELTDYSRSSLGGGPGYESVGTIATDNKDASLSARVDRVSEQGSDRSTFVLQIRSTSANSTASDCRPGVQYRVGVSFSGSNPPGLFPDDHGHRLFTLENGRPAGCTASVTGSLAGCPRPLPTEGAWQPATAA</sequence>
<dbReference type="Proteomes" id="UP000270581">
    <property type="component" value="Unassembled WGS sequence"/>
</dbReference>
<organism evidence="1 2">
    <name type="scientific">Halosegnis longus</name>
    <dbReference type="NCBI Taxonomy" id="2216012"/>
    <lineage>
        <taxon>Archaea</taxon>
        <taxon>Methanobacteriati</taxon>
        <taxon>Methanobacteriota</taxon>
        <taxon>Stenosarchaea group</taxon>
        <taxon>Halobacteria</taxon>
        <taxon>Halobacteriales</taxon>
        <taxon>Natronomonadaceae</taxon>
        <taxon>Halosegnis</taxon>
    </lineage>
</organism>